<dbReference type="KEGG" id="salf:SMD44_07024"/>
<feature type="compositionally biased region" description="Low complexity" evidence="1">
    <location>
        <begin position="1"/>
        <end position="13"/>
    </location>
</feature>
<dbReference type="eggNOG" id="COG1309">
    <property type="taxonomic scope" value="Bacteria"/>
</dbReference>
<evidence type="ECO:0000256" key="1">
    <source>
        <dbReference type="SAM" id="MobiDB-lite"/>
    </source>
</evidence>
<gene>
    <name evidence="2" type="ORF">SMD44_07024</name>
</gene>
<keyword evidence="3" id="KW-1185">Reference proteome</keyword>
<evidence type="ECO:0000313" key="2">
    <source>
        <dbReference type="EMBL" id="ARX87543.1"/>
    </source>
</evidence>
<dbReference type="EMBL" id="CP021748">
    <property type="protein sequence ID" value="ARX87543.1"/>
    <property type="molecule type" value="Genomic_DNA"/>
</dbReference>
<dbReference type="Proteomes" id="UP000195880">
    <property type="component" value="Chromosome"/>
</dbReference>
<protein>
    <submittedName>
        <fullName evidence="2">TetR family transcriptional regulator</fullName>
    </submittedName>
</protein>
<feature type="region of interest" description="Disordered" evidence="1">
    <location>
        <begin position="1"/>
        <end position="26"/>
    </location>
</feature>
<accession>A0A1Z1WM83</accession>
<dbReference type="STRING" id="67267.GCA_000716675_03538"/>
<proteinExistence type="predicted"/>
<dbReference type="AlphaFoldDB" id="A0A1Z1WM83"/>
<organism evidence="2 3">
    <name type="scientific">Streptomyces alboflavus</name>
    <dbReference type="NCBI Taxonomy" id="67267"/>
    <lineage>
        <taxon>Bacteria</taxon>
        <taxon>Bacillati</taxon>
        <taxon>Actinomycetota</taxon>
        <taxon>Actinomycetes</taxon>
        <taxon>Kitasatosporales</taxon>
        <taxon>Streptomycetaceae</taxon>
        <taxon>Streptomyces</taxon>
    </lineage>
</organism>
<reference evidence="2 3" key="1">
    <citation type="submission" date="2017-05" db="EMBL/GenBank/DDBJ databases">
        <title>Streptomyces alboflavus Genome sequencing and assembly.</title>
        <authorList>
            <person name="Wang Y."/>
            <person name="Du B."/>
            <person name="Ding Y."/>
            <person name="Liu H."/>
            <person name="Hou Q."/>
            <person name="Liu K."/>
            <person name="Wang C."/>
            <person name="Yao L."/>
        </authorList>
    </citation>
    <scope>NUCLEOTIDE SEQUENCE [LARGE SCALE GENOMIC DNA]</scope>
    <source>
        <strain evidence="2 3">MDJK44</strain>
    </source>
</reference>
<evidence type="ECO:0000313" key="3">
    <source>
        <dbReference type="Proteomes" id="UP000195880"/>
    </source>
</evidence>
<name>A0A1Z1WM83_9ACTN</name>
<sequence length="68" mass="7057">MEQGAPARGGPAPVRRREFAQDDWPEPSVLRAEGHRQVGEAVAGLCAELGAEAGPAADRVALAVIDLP</sequence>